<dbReference type="GO" id="GO:0006352">
    <property type="term" value="P:DNA-templated transcription initiation"/>
    <property type="evidence" value="ECO:0007669"/>
    <property type="project" value="InterPro"/>
</dbReference>
<dbReference type="InterPro" id="IPR007630">
    <property type="entry name" value="RNA_pol_sigma70_r4"/>
</dbReference>
<gene>
    <name evidence="6" type="primary">fliA</name>
    <name evidence="6" type="ORF">THS5294_01208</name>
</gene>
<dbReference type="PANTHER" id="PTHR30385">
    <property type="entry name" value="SIGMA FACTOR F FLAGELLAR"/>
    <property type="match status" value="1"/>
</dbReference>
<reference evidence="6 7" key="1">
    <citation type="submission" date="2015-09" db="EMBL/GenBank/DDBJ databases">
        <authorList>
            <consortium name="Swine Surveillance"/>
        </authorList>
    </citation>
    <scope>NUCLEOTIDE SEQUENCE [LARGE SCALE GENOMIC DNA]</scope>
    <source>
        <strain evidence="6 7">CECT 5294</strain>
    </source>
</reference>
<dbReference type="Pfam" id="PF04542">
    <property type="entry name" value="Sigma70_r2"/>
    <property type="match status" value="1"/>
</dbReference>
<dbReference type="InterPro" id="IPR014284">
    <property type="entry name" value="RNA_pol_sigma-70_dom"/>
</dbReference>
<dbReference type="Pfam" id="PF04545">
    <property type="entry name" value="Sigma70_r4"/>
    <property type="match status" value="1"/>
</dbReference>
<dbReference type="SUPFAM" id="SSF88946">
    <property type="entry name" value="Sigma2 domain of RNA polymerase sigma factors"/>
    <property type="match status" value="1"/>
</dbReference>
<sequence length="239" mass="27596">MNGYTSSQTNIEQIVREHEVLVRRIAHRVHSRMRSIIEFDDLLQIGLIGLIEAAQRYTRQEGVSFENYAVIRIRGAMNDFLRKNSVLSRKSMKINRAVNAARDRLEQELGRTPEKSELASAVAMSLNEFNEWEQILNASYQNSIEEEYDEHSMWFASQDAPIEQMLDGSRLKLALLDALKQLPDREAMVLQLYYVEELNIYEIAAVLDVSPGRISQIKSAAFKRMQPMLHEYFEGVTPE</sequence>
<dbReference type="PRINTS" id="PR00046">
    <property type="entry name" value="SIGMA70FCT"/>
</dbReference>
<dbReference type="InterPro" id="IPR013324">
    <property type="entry name" value="RNA_pol_sigma_r3/r4-like"/>
</dbReference>
<evidence type="ECO:0000313" key="6">
    <source>
        <dbReference type="EMBL" id="CUH59919.1"/>
    </source>
</evidence>
<accession>A0A0P1EY03</accession>
<dbReference type="NCBIfam" id="TIGR02479">
    <property type="entry name" value="FliA_WhiG"/>
    <property type="match status" value="1"/>
</dbReference>
<dbReference type="NCBIfam" id="TIGR02937">
    <property type="entry name" value="sigma70-ECF"/>
    <property type="match status" value="1"/>
</dbReference>
<keyword evidence="4" id="KW-0804">Transcription</keyword>
<dbReference type="GO" id="GO:0016987">
    <property type="term" value="F:sigma factor activity"/>
    <property type="evidence" value="ECO:0007669"/>
    <property type="project" value="UniProtKB-KW"/>
</dbReference>
<dbReference type="eggNOG" id="COG1191">
    <property type="taxonomic scope" value="Bacteria"/>
</dbReference>
<dbReference type="GO" id="GO:0003899">
    <property type="term" value="F:DNA-directed RNA polymerase activity"/>
    <property type="evidence" value="ECO:0007669"/>
    <property type="project" value="InterPro"/>
</dbReference>
<dbReference type="InterPro" id="IPR007627">
    <property type="entry name" value="RNA_pol_sigma70_r2"/>
</dbReference>
<dbReference type="Gene3D" id="1.10.1740.10">
    <property type="match status" value="1"/>
</dbReference>
<dbReference type="GO" id="GO:0003677">
    <property type="term" value="F:DNA binding"/>
    <property type="evidence" value="ECO:0007669"/>
    <property type="project" value="UniProtKB-KW"/>
</dbReference>
<dbReference type="PROSITE" id="PS00715">
    <property type="entry name" value="SIGMA70_1"/>
    <property type="match status" value="1"/>
</dbReference>
<evidence type="ECO:0000256" key="4">
    <source>
        <dbReference type="ARBA" id="ARBA00023163"/>
    </source>
</evidence>
<dbReference type="SUPFAM" id="SSF88659">
    <property type="entry name" value="Sigma3 and sigma4 domains of RNA polymerase sigma factors"/>
    <property type="match status" value="2"/>
</dbReference>
<dbReference type="InterPro" id="IPR000943">
    <property type="entry name" value="RNA_pol_sigma70"/>
</dbReference>
<dbReference type="NCBIfam" id="NF005413">
    <property type="entry name" value="PRK06986.1"/>
    <property type="match status" value="1"/>
</dbReference>
<dbReference type="EMBL" id="CYRX01000011">
    <property type="protein sequence ID" value="CUH59919.1"/>
    <property type="molecule type" value="Genomic_DNA"/>
</dbReference>
<feature type="domain" description="RNA polymerase sigma-70" evidence="5">
    <location>
        <begin position="41"/>
        <end position="54"/>
    </location>
</feature>
<protein>
    <submittedName>
        <fullName evidence="6">Sigma-F factor</fullName>
    </submittedName>
</protein>
<keyword evidence="3" id="KW-0238">DNA-binding</keyword>
<dbReference type="PANTHER" id="PTHR30385:SF7">
    <property type="entry name" value="RNA POLYMERASE SIGMA FACTOR FLIA"/>
    <property type="match status" value="1"/>
</dbReference>
<dbReference type="Proteomes" id="UP000051298">
    <property type="component" value="Unassembled WGS sequence"/>
</dbReference>
<evidence type="ECO:0000256" key="1">
    <source>
        <dbReference type="ARBA" id="ARBA00023015"/>
    </source>
</evidence>
<dbReference type="InterPro" id="IPR007624">
    <property type="entry name" value="RNA_pol_sigma70_r3"/>
</dbReference>
<dbReference type="AlphaFoldDB" id="A0A0P1EY03"/>
<dbReference type="Pfam" id="PF04539">
    <property type="entry name" value="Sigma70_r3"/>
    <property type="match status" value="1"/>
</dbReference>
<organism evidence="6 7">
    <name type="scientific">Thalassobacter stenotrophicus</name>
    <dbReference type="NCBI Taxonomy" id="266809"/>
    <lineage>
        <taxon>Bacteria</taxon>
        <taxon>Pseudomonadati</taxon>
        <taxon>Pseudomonadota</taxon>
        <taxon>Alphaproteobacteria</taxon>
        <taxon>Rhodobacterales</taxon>
        <taxon>Roseobacteraceae</taxon>
        <taxon>Thalassobacter</taxon>
    </lineage>
</organism>
<evidence type="ECO:0000313" key="7">
    <source>
        <dbReference type="Proteomes" id="UP000051298"/>
    </source>
</evidence>
<name>A0A0P1EY03_9RHOB</name>
<proteinExistence type="predicted"/>
<evidence type="ECO:0000259" key="5">
    <source>
        <dbReference type="PROSITE" id="PS00715"/>
    </source>
</evidence>
<dbReference type="InterPro" id="IPR012845">
    <property type="entry name" value="RNA_pol_sigma_FliA_WhiG"/>
</dbReference>
<dbReference type="InterPro" id="IPR013325">
    <property type="entry name" value="RNA_pol_sigma_r2"/>
</dbReference>
<dbReference type="RefSeq" id="WP_058123005.1">
    <property type="nucleotide sequence ID" value="NZ_CYRX01000011.1"/>
</dbReference>
<dbReference type="CDD" id="cd06171">
    <property type="entry name" value="Sigma70_r4"/>
    <property type="match status" value="1"/>
</dbReference>
<dbReference type="STRING" id="266809.PM03_09565"/>
<keyword evidence="2" id="KW-0731">Sigma factor</keyword>
<dbReference type="Gene3D" id="1.20.140.160">
    <property type="match status" value="1"/>
</dbReference>
<keyword evidence="1" id="KW-0805">Transcription regulation</keyword>
<evidence type="ECO:0000256" key="2">
    <source>
        <dbReference type="ARBA" id="ARBA00023082"/>
    </source>
</evidence>
<evidence type="ECO:0000256" key="3">
    <source>
        <dbReference type="ARBA" id="ARBA00023125"/>
    </source>
</evidence>